<name>A0ABQ5ZL02_9HYPH</name>
<keyword evidence="3" id="KW-1185">Reference proteome</keyword>
<protein>
    <submittedName>
        <fullName evidence="2">Acetyltransferase</fullName>
    </submittedName>
</protein>
<evidence type="ECO:0000313" key="2">
    <source>
        <dbReference type="EMBL" id="GLR51307.1"/>
    </source>
</evidence>
<proteinExistence type="predicted"/>
<sequence length="182" mass="20833">MTEAYRLPEEFTTERHLVRRIRPSDAQALFSGWATDPEVTRYLTWRPHTDMSQTQDFIRRASRDWQAGASFPAVISPRQAPGDPIGMVHPRLVSTKVSYGWLVRRDHWGQGVASEIVRWVVAHALSHPSIFRAEATCDTANTASARVMEKAGMVREGLLRRHMLHPNLSDEPRDSFLYARVR</sequence>
<organism evidence="2 3">
    <name type="scientific">Shinella yambaruensis</name>
    <dbReference type="NCBI Taxonomy" id="415996"/>
    <lineage>
        <taxon>Bacteria</taxon>
        <taxon>Pseudomonadati</taxon>
        <taxon>Pseudomonadota</taxon>
        <taxon>Alphaproteobacteria</taxon>
        <taxon>Hyphomicrobiales</taxon>
        <taxon>Rhizobiaceae</taxon>
        <taxon>Shinella</taxon>
    </lineage>
</organism>
<dbReference type="SUPFAM" id="SSF55729">
    <property type="entry name" value="Acyl-CoA N-acyltransferases (Nat)"/>
    <property type="match status" value="1"/>
</dbReference>
<gene>
    <name evidence="2" type="ORF">GCM10007923_25150</name>
</gene>
<dbReference type="EMBL" id="BSOP01000018">
    <property type="protein sequence ID" value="GLR51307.1"/>
    <property type="molecule type" value="Genomic_DNA"/>
</dbReference>
<dbReference type="RefSeq" id="WP_244768354.1">
    <property type="nucleotide sequence ID" value="NZ_BSOP01000018.1"/>
</dbReference>
<dbReference type="PANTHER" id="PTHR43441:SF11">
    <property type="entry name" value="RIBOSOMAL-PROTEIN-SERINE ACETYLTRANSFERASE"/>
    <property type="match status" value="1"/>
</dbReference>
<dbReference type="Pfam" id="PF13302">
    <property type="entry name" value="Acetyltransf_3"/>
    <property type="match status" value="1"/>
</dbReference>
<dbReference type="Gene3D" id="3.40.630.30">
    <property type="match status" value="1"/>
</dbReference>
<dbReference type="InterPro" id="IPR051908">
    <property type="entry name" value="Ribosomal_N-acetyltransferase"/>
</dbReference>
<reference evidence="3" key="1">
    <citation type="journal article" date="2019" name="Int. J. Syst. Evol. Microbiol.">
        <title>The Global Catalogue of Microorganisms (GCM) 10K type strain sequencing project: providing services to taxonomists for standard genome sequencing and annotation.</title>
        <authorList>
            <consortium name="The Broad Institute Genomics Platform"/>
            <consortium name="The Broad Institute Genome Sequencing Center for Infectious Disease"/>
            <person name="Wu L."/>
            <person name="Ma J."/>
        </authorList>
    </citation>
    <scope>NUCLEOTIDE SEQUENCE [LARGE SCALE GENOMIC DNA]</scope>
    <source>
        <strain evidence="3">NBRC 102122</strain>
    </source>
</reference>
<evidence type="ECO:0000259" key="1">
    <source>
        <dbReference type="PROSITE" id="PS51186"/>
    </source>
</evidence>
<feature type="domain" description="N-acetyltransferase" evidence="1">
    <location>
        <begin position="19"/>
        <end position="182"/>
    </location>
</feature>
<dbReference type="PROSITE" id="PS51186">
    <property type="entry name" value="GNAT"/>
    <property type="match status" value="1"/>
</dbReference>
<accession>A0ABQ5ZL02</accession>
<comment type="caution">
    <text evidence="2">The sequence shown here is derived from an EMBL/GenBank/DDBJ whole genome shotgun (WGS) entry which is preliminary data.</text>
</comment>
<evidence type="ECO:0000313" key="3">
    <source>
        <dbReference type="Proteomes" id="UP001156702"/>
    </source>
</evidence>
<dbReference type="PANTHER" id="PTHR43441">
    <property type="entry name" value="RIBOSOMAL-PROTEIN-SERINE ACETYLTRANSFERASE"/>
    <property type="match status" value="1"/>
</dbReference>
<dbReference type="InterPro" id="IPR000182">
    <property type="entry name" value="GNAT_dom"/>
</dbReference>
<dbReference type="Proteomes" id="UP001156702">
    <property type="component" value="Unassembled WGS sequence"/>
</dbReference>
<dbReference type="InterPro" id="IPR016181">
    <property type="entry name" value="Acyl_CoA_acyltransferase"/>
</dbReference>